<sequence>MLLFLGTILSVKIWGRIKQDKKDYLVVDNEGNGVCKQVKIICCPHKNFKHEVTTHATPEMKDKSNYTFVEVPKDVRDQYIKVEIVDNHNKVYKSKAVNYGDMKSQSPDRFFKDAVVEEGKSHSGKSSGYDYGKKSSSWDMGSDDYVVVDNKSSGKKDSTNAVPWYLDTKNNEYIPGLDGTGNGSSSSGKTKGENGSSKSGGNEKGSSKSGGNEKGSSKSGGKKGDEEESDEEDGEGSSKDSDKDEKDNGIASMSIGILLIFGILTFF</sequence>
<feature type="region of interest" description="Disordered" evidence="1">
    <location>
        <begin position="173"/>
        <end position="249"/>
    </location>
</feature>
<feature type="compositionally biased region" description="Low complexity" evidence="1">
    <location>
        <begin position="183"/>
        <end position="200"/>
    </location>
</feature>
<gene>
    <name evidence="2" type="ORF">H312_02245</name>
</gene>
<accession>A0A059EZ58</accession>
<name>A0A059EZ58_9MICR</name>
<organism evidence="2 3">
    <name type="scientific">Anncaliia algerae PRA339</name>
    <dbReference type="NCBI Taxonomy" id="1288291"/>
    <lineage>
        <taxon>Eukaryota</taxon>
        <taxon>Fungi</taxon>
        <taxon>Fungi incertae sedis</taxon>
        <taxon>Microsporidia</taxon>
        <taxon>Tubulinosematoidea</taxon>
        <taxon>Tubulinosematidae</taxon>
        <taxon>Anncaliia</taxon>
    </lineage>
</organism>
<keyword evidence="3" id="KW-1185">Reference proteome</keyword>
<dbReference type="AlphaFoldDB" id="A0A059EZ58"/>
<dbReference type="OrthoDB" id="10357624at2759"/>
<dbReference type="HOGENOM" id="CLU_1041961_0_0_1"/>
<proteinExistence type="predicted"/>
<feature type="compositionally biased region" description="Acidic residues" evidence="1">
    <location>
        <begin position="226"/>
        <end position="235"/>
    </location>
</feature>
<evidence type="ECO:0000256" key="1">
    <source>
        <dbReference type="SAM" id="MobiDB-lite"/>
    </source>
</evidence>
<reference evidence="3" key="1">
    <citation type="submission" date="2013-02" db="EMBL/GenBank/DDBJ databases">
        <authorList>
            <consortium name="The Broad Institute Genome Sequencing Platform"/>
            <person name="Cuomo C."/>
            <person name="Becnel J."/>
            <person name="Sanscrainte N."/>
            <person name="Walker B."/>
            <person name="Young S.K."/>
            <person name="Zeng Q."/>
            <person name="Gargeya S."/>
            <person name="Fitzgerald M."/>
            <person name="Haas B."/>
            <person name="Abouelleil A."/>
            <person name="Alvarado L."/>
            <person name="Arachchi H.M."/>
            <person name="Berlin A.M."/>
            <person name="Chapman S.B."/>
            <person name="Dewar J."/>
            <person name="Goldberg J."/>
            <person name="Griggs A."/>
            <person name="Gujja S."/>
            <person name="Hansen M."/>
            <person name="Howarth C."/>
            <person name="Imamovic A."/>
            <person name="Larimer J."/>
            <person name="McCowan C."/>
            <person name="Murphy C."/>
            <person name="Neiman D."/>
            <person name="Pearson M."/>
            <person name="Priest M."/>
            <person name="Roberts A."/>
            <person name="Saif S."/>
            <person name="Shea T."/>
            <person name="Sisk P."/>
            <person name="Sykes S."/>
            <person name="Wortman J."/>
            <person name="Nusbaum C."/>
            <person name="Birren B."/>
        </authorList>
    </citation>
    <scope>NUCLEOTIDE SEQUENCE [LARGE SCALE GENOMIC DNA]</scope>
    <source>
        <strain evidence="3">PRA339</strain>
    </source>
</reference>
<dbReference type="Proteomes" id="UP000030655">
    <property type="component" value="Unassembled WGS sequence"/>
</dbReference>
<evidence type="ECO:0000313" key="3">
    <source>
        <dbReference type="Proteomes" id="UP000030655"/>
    </source>
</evidence>
<feature type="compositionally biased region" description="Basic and acidic residues" evidence="1">
    <location>
        <begin position="236"/>
        <end position="248"/>
    </location>
</feature>
<dbReference type="EMBL" id="KK365186">
    <property type="protein sequence ID" value="KCZ80338.1"/>
    <property type="molecule type" value="Genomic_DNA"/>
</dbReference>
<evidence type="ECO:0000313" key="2">
    <source>
        <dbReference type="EMBL" id="KCZ80338.1"/>
    </source>
</evidence>
<protein>
    <submittedName>
        <fullName evidence="2">Uncharacterized protein</fullName>
    </submittedName>
</protein>
<reference evidence="2 3" key="2">
    <citation type="submission" date="2014-03" db="EMBL/GenBank/DDBJ databases">
        <title>The Genome Sequence of Anncaliia algerae insect isolate PRA339.</title>
        <authorList>
            <consortium name="The Broad Institute Genome Sequencing Platform"/>
            <consortium name="The Broad Institute Genome Sequencing Center for Infectious Disease"/>
            <person name="Cuomo C."/>
            <person name="Becnel J."/>
            <person name="Sanscrainte N."/>
            <person name="Walker B."/>
            <person name="Young S.K."/>
            <person name="Zeng Q."/>
            <person name="Gargeya S."/>
            <person name="Fitzgerald M."/>
            <person name="Haas B."/>
            <person name="Abouelleil A."/>
            <person name="Alvarado L."/>
            <person name="Arachchi H.M."/>
            <person name="Berlin A.M."/>
            <person name="Chapman S.B."/>
            <person name="Dewar J."/>
            <person name="Goldberg J."/>
            <person name="Griggs A."/>
            <person name="Gujja S."/>
            <person name="Hansen M."/>
            <person name="Howarth C."/>
            <person name="Imamovic A."/>
            <person name="Larimer J."/>
            <person name="McCowan C."/>
            <person name="Murphy C."/>
            <person name="Neiman D."/>
            <person name="Pearson M."/>
            <person name="Priest M."/>
            <person name="Roberts A."/>
            <person name="Saif S."/>
            <person name="Shea T."/>
            <person name="Sisk P."/>
            <person name="Sykes S."/>
            <person name="Wortman J."/>
            <person name="Nusbaum C."/>
            <person name="Birren B."/>
        </authorList>
    </citation>
    <scope>NUCLEOTIDE SEQUENCE [LARGE SCALE GENOMIC DNA]</scope>
    <source>
        <strain evidence="2 3">PRA339</strain>
    </source>
</reference>
<dbReference type="VEuPathDB" id="MicrosporidiaDB:H312_02245"/>